<evidence type="ECO:0000313" key="6">
    <source>
        <dbReference type="EMBL" id="TWU01374.1"/>
    </source>
</evidence>
<evidence type="ECO:0000256" key="4">
    <source>
        <dbReference type="ARBA" id="ARBA00023136"/>
    </source>
</evidence>
<sequence length="598" mass="65681">MEFSALKIRSAGAASRLVSTIVLGVCLNWADVSTCCAQGSDSVFDQPNNFSTLPDIDGLWELPAASELLPPAVIDMDQALQVWNESQVDARSEGIVLQNELPQPMIAEPWWSVPIKDSIRPDLHALPIDLDTLFALTAAHSGRVQAVAQAPWVSQSQVEQAQAAFDPTLFSDNRFNSTSDPVENSLTTGGPPRLQDNIVGLDSGLRGQNQRGTDYRVGQRFGHKNSNSNFFSPSDQGTARLYGNLTHPLMRGRKIDVNRSLVLTAQFETQAARAEYQDALQKQLFQVADTYWSLYTERASFLQRQKHLARASEIAELLLAREGYDSSSSQVLRARATVANRFADLAQADASIRNLESRLRALINAPELTDNRNAEFLPLQSASLLPFEFAIENEVATALERRPELAELASKLAATNVRLQLARDQSKPTLNLVAEGYVAGLQGQSDIPGAFVDQFSTGRPGYAAGLVYERPVGNRAATAAVRQRQFEIAQLGHLIDEAKENVRAEVETAVRNVQAAKQAALGRQLSVDATNAEVESLKDRWQTLGNDPQLGQLQLNDLLSSQDRLLQEEQNLLQALVQYNLAILEVQRSTGVLVQFAE</sequence>
<dbReference type="PANTHER" id="PTHR30026:SF23">
    <property type="entry name" value="TO APRF-PUTATIVE OUTER MEMBRANE EFFLUX PROTEIN OR SECRETED ALKALINE PHOSPHATASE-RELATED"/>
    <property type="match status" value="1"/>
</dbReference>
<proteinExistence type="predicted"/>
<dbReference type="EMBL" id="SJPM01000002">
    <property type="protein sequence ID" value="TWU01374.1"/>
    <property type="molecule type" value="Genomic_DNA"/>
</dbReference>
<gene>
    <name evidence="6" type="ORF">Pla100_11010</name>
</gene>
<evidence type="ECO:0000256" key="3">
    <source>
        <dbReference type="ARBA" id="ARBA00022692"/>
    </source>
</evidence>
<dbReference type="AlphaFoldDB" id="A0A5C6ATA4"/>
<dbReference type="GO" id="GO:0015562">
    <property type="term" value="F:efflux transmembrane transporter activity"/>
    <property type="evidence" value="ECO:0007669"/>
    <property type="project" value="InterPro"/>
</dbReference>
<evidence type="ECO:0000256" key="2">
    <source>
        <dbReference type="ARBA" id="ARBA00022452"/>
    </source>
</evidence>
<dbReference type="PANTHER" id="PTHR30026">
    <property type="entry name" value="OUTER MEMBRANE PROTEIN TOLC"/>
    <property type="match status" value="1"/>
</dbReference>
<dbReference type="OrthoDB" id="233343at2"/>
<dbReference type="GO" id="GO:0015288">
    <property type="term" value="F:porin activity"/>
    <property type="evidence" value="ECO:0007669"/>
    <property type="project" value="TreeGrafter"/>
</dbReference>
<name>A0A5C6ATA4_9BACT</name>
<evidence type="ECO:0000256" key="1">
    <source>
        <dbReference type="ARBA" id="ARBA00004442"/>
    </source>
</evidence>
<comment type="caution">
    <text evidence="6">The sequence shown here is derived from an EMBL/GenBank/DDBJ whole genome shotgun (WGS) entry which is preliminary data.</text>
</comment>
<dbReference type="Proteomes" id="UP000316213">
    <property type="component" value="Unassembled WGS sequence"/>
</dbReference>
<dbReference type="SUPFAM" id="SSF56954">
    <property type="entry name" value="Outer membrane efflux proteins (OEP)"/>
    <property type="match status" value="1"/>
</dbReference>
<evidence type="ECO:0000256" key="5">
    <source>
        <dbReference type="ARBA" id="ARBA00023237"/>
    </source>
</evidence>
<keyword evidence="4" id="KW-0472">Membrane</keyword>
<dbReference type="Gene3D" id="1.20.1600.10">
    <property type="entry name" value="Outer membrane efflux proteins (OEP)"/>
    <property type="match status" value="1"/>
</dbReference>
<reference evidence="6 7" key="1">
    <citation type="submission" date="2019-02" db="EMBL/GenBank/DDBJ databases">
        <title>Deep-cultivation of Planctomycetes and their phenomic and genomic characterization uncovers novel biology.</title>
        <authorList>
            <person name="Wiegand S."/>
            <person name="Jogler M."/>
            <person name="Boedeker C."/>
            <person name="Pinto D."/>
            <person name="Vollmers J."/>
            <person name="Rivas-Marin E."/>
            <person name="Kohn T."/>
            <person name="Peeters S.H."/>
            <person name="Heuer A."/>
            <person name="Rast P."/>
            <person name="Oberbeckmann S."/>
            <person name="Bunk B."/>
            <person name="Jeske O."/>
            <person name="Meyerdierks A."/>
            <person name="Storesund J.E."/>
            <person name="Kallscheuer N."/>
            <person name="Luecker S."/>
            <person name="Lage O.M."/>
            <person name="Pohl T."/>
            <person name="Merkel B.J."/>
            <person name="Hornburger P."/>
            <person name="Mueller R.-W."/>
            <person name="Bruemmer F."/>
            <person name="Labrenz M."/>
            <person name="Spormann A.M."/>
            <person name="Op Den Camp H."/>
            <person name="Overmann J."/>
            <person name="Amann R."/>
            <person name="Jetten M.S.M."/>
            <person name="Mascher T."/>
            <person name="Medema M.H."/>
            <person name="Devos D.P."/>
            <person name="Kaster A.-K."/>
            <person name="Ovreas L."/>
            <person name="Rohde M."/>
            <person name="Galperin M.Y."/>
            <person name="Jogler C."/>
        </authorList>
    </citation>
    <scope>NUCLEOTIDE SEQUENCE [LARGE SCALE GENOMIC DNA]</scope>
    <source>
        <strain evidence="6 7">Pla100</strain>
    </source>
</reference>
<keyword evidence="3" id="KW-0812">Transmembrane</keyword>
<comment type="subcellular location">
    <subcellularLocation>
        <location evidence="1">Cell outer membrane</location>
    </subcellularLocation>
</comment>
<organism evidence="6 7">
    <name type="scientific">Neorhodopirellula pilleata</name>
    <dbReference type="NCBI Taxonomy" id="2714738"/>
    <lineage>
        <taxon>Bacteria</taxon>
        <taxon>Pseudomonadati</taxon>
        <taxon>Planctomycetota</taxon>
        <taxon>Planctomycetia</taxon>
        <taxon>Pirellulales</taxon>
        <taxon>Pirellulaceae</taxon>
        <taxon>Neorhodopirellula</taxon>
    </lineage>
</organism>
<protein>
    <submittedName>
        <fullName evidence="6">Outer membrane efflux protein</fullName>
    </submittedName>
</protein>
<accession>A0A5C6ATA4</accession>
<keyword evidence="7" id="KW-1185">Reference proteome</keyword>
<keyword evidence="2" id="KW-1134">Transmembrane beta strand</keyword>
<dbReference type="RefSeq" id="WP_146576688.1">
    <property type="nucleotide sequence ID" value="NZ_SJPM01000002.1"/>
</dbReference>
<dbReference type="GO" id="GO:1990281">
    <property type="term" value="C:efflux pump complex"/>
    <property type="evidence" value="ECO:0007669"/>
    <property type="project" value="TreeGrafter"/>
</dbReference>
<dbReference type="InterPro" id="IPR051906">
    <property type="entry name" value="TolC-like"/>
</dbReference>
<dbReference type="GO" id="GO:0009279">
    <property type="term" value="C:cell outer membrane"/>
    <property type="evidence" value="ECO:0007669"/>
    <property type="project" value="UniProtKB-SubCell"/>
</dbReference>
<keyword evidence="5" id="KW-0998">Cell outer membrane</keyword>
<evidence type="ECO:0000313" key="7">
    <source>
        <dbReference type="Proteomes" id="UP000316213"/>
    </source>
</evidence>